<dbReference type="SUPFAM" id="SSF57959">
    <property type="entry name" value="Leucine zipper domain"/>
    <property type="match status" value="1"/>
</dbReference>
<dbReference type="InterPro" id="IPR045314">
    <property type="entry name" value="bZIP_plant_GBF1"/>
</dbReference>
<evidence type="ECO:0000256" key="4">
    <source>
        <dbReference type="ARBA" id="ARBA00023163"/>
    </source>
</evidence>
<dbReference type="InterPro" id="IPR004827">
    <property type="entry name" value="bZIP"/>
</dbReference>
<evidence type="ECO:0000256" key="3">
    <source>
        <dbReference type="ARBA" id="ARBA00023125"/>
    </source>
</evidence>
<dbReference type="InterPro" id="IPR046347">
    <property type="entry name" value="bZIP_sf"/>
</dbReference>
<comment type="subcellular location">
    <subcellularLocation>
        <location evidence="1">Nucleus</location>
    </subcellularLocation>
</comment>
<dbReference type="PANTHER" id="PTHR47693">
    <property type="entry name" value="BZIP TRANSCRIPTION FACTOR RISBZ3-RELATED"/>
    <property type="match status" value="1"/>
</dbReference>
<dbReference type="InterPro" id="IPR044168">
    <property type="entry name" value="RISBZ3/4/5"/>
</dbReference>
<evidence type="ECO:0000259" key="6">
    <source>
        <dbReference type="PROSITE" id="PS50217"/>
    </source>
</evidence>
<keyword evidence="4" id="KW-0804">Transcription</keyword>
<organism evidence="7 8">
    <name type="scientific">Stylosanthes scabra</name>
    <dbReference type="NCBI Taxonomy" id="79078"/>
    <lineage>
        <taxon>Eukaryota</taxon>
        <taxon>Viridiplantae</taxon>
        <taxon>Streptophyta</taxon>
        <taxon>Embryophyta</taxon>
        <taxon>Tracheophyta</taxon>
        <taxon>Spermatophyta</taxon>
        <taxon>Magnoliopsida</taxon>
        <taxon>eudicotyledons</taxon>
        <taxon>Gunneridae</taxon>
        <taxon>Pentapetalae</taxon>
        <taxon>rosids</taxon>
        <taxon>fabids</taxon>
        <taxon>Fabales</taxon>
        <taxon>Fabaceae</taxon>
        <taxon>Papilionoideae</taxon>
        <taxon>50 kb inversion clade</taxon>
        <taxon>dalbergioids sensu lato</taxon>
        <taxon>Dalbergieae</taxon>
        <taxon>Pterocarpus clade</taxon>
        <taxon>Stylosanthes</taxon>
    </lineage>
</organism>
<dbReference type="SMART" id="SM00338">
    <property type="entry name" value="BRLZ"/>
    <property type="match status" value="1"/>
</dbReference>
<keyword evidence="2" id="KW-0805">Transcription regulation</keyword>
<reference evidence="7 8" key="1">
    <citation type="journal article" date="2023" name="Plants (Basel)">
        <title>Bridging the Gap: Combining Genomics and Transcriptomics Approaches to Understand Stylosanthes scabra, an Orphan Legume from the Brazilian Caatinga.</title>
        <authorList>
            <person name="Ferreira-Neto J.R.C."/>
            <person name="da Silva M.D."/>
            <person name="Binneck E."/>
            <person name="de Melo N.F."/>
            <person name="da Silva R.H."/>
            <person name="de Melo A.L.T.M."/>
            <person name="Pandolfi V."/>
            <person name="Bustamante F.O."/>
            <person name="Brasileiro-Vidal A.C."/>
            <person name="Benko-Iseppon A.M."/>
        </authorList>
    </citation>
    <scope>NUCLEOTIDE SEQUENCE [LARGE SCALE GENOMIC DNA]</scope>
    <source>
        <tissue evidence="7">Leaves</tissue>
    </source>
</reference>
<evidence type="ECO:0000256" key="1">
    <source>
        <dbReference type="ARBA" id="ARBA00004123"/>
    </source>
</evidence>
<dbReference type="CDD" id="cd14702">
    <property type="entry name" value="bZIP_plant_GBF1"/>
    <property type="match status" value="1"/>
</dbReference>
<dbReference type="Gene3D" id="1.20.5.170">
    <property type="match status" value="1"/>
</dbReference>
<dbReference type="Proteomes" id="UP001341840">
    <property type="component" value="Unassembled WGS sequence"/>
</dbReference>
<gene>
    <name evidence="7" type="ORF">PIB30_078898</name>
</gene>
<proteinExistence type="predicted"/>
<evidence type="ECO:0000313" key="7">
    <source>
        <dbReference type="EMBL" id="MED6163337.1"/>
    </source>
</evidence>
<evidence type="ECO:0000256" key="2">
    <source>
        <dbReference type="ARBA" id="ARBA00023015"/>
    </source>
</evidence>
<keyword evidence="8" id="KW-1185">Reference proteome</keyword>
<evidence type="ECO:0000313" key="8">
    <source>
        <dbReference type="Proteomes" id="UP001341840"/>
    </source>
</evidence>
<dbReference type="PROSITE" id="PS50217">
    <property type="entry name" value="BZIP"/>
    <property type="match status" value="1"/>
</dbReference>
<sequence>MPQVVLAQFFLIPPLDFKKGLLVVLAQFCSNSSLGLQERVVGTSWGLLVSEASREVSDRGSARRSRSRKQAHLADLEMQVEKLKPENATLYKEFNDARTQFHEVDTRAKNLCGHTFLKKNKSIAWKKATRRMFLYS</sequence>
<feature type="domain" description="BZIP" evidence="6">
    <location>
        <begin position="54"/>
        <end position="111"/>
    </location>
</feature>
<keyword evidence="3" id="KW-0238">DNA-binding</keyword>
<name>A0ABU6UPX6_9FABA</name>
<dbReference type="Pfam" id="PF00170">
    <property type="entry name" value="bZIP_1"/>
    <property type="match status" value="1"/>
</dbReference>
<accession>A0ABU6UPX6</accession>
<comment type="caution">
    <text evidence="7">The sequence shown here is derived from an EMBL/GenBank/DDBJ whole genome shotgun (WGS) entry which is preliminary data.</text>
</comment>
<protein>
    <recommendedName>
        <fullName evidence="6">BZIP domain-containing protein</fullName>
    </recommendedName>
</protein>
<keyword evidence="5" id="KW-0539">Nucleus</keyword>
<dbReference type="EMBL" id="JASCZI010121932">
    <property type="protein sequence ID" value="MED6163337.1"/>
    <property type="molecule type" value="Genomic_DNA"/>
</dbReference>
<dbReference type="PANTHER" id="PTHR47693:SF1">
    <property type="entry name" value="BZIP TRANSCRIPTION FACTOR RISBZ3"/>
    <property type="match status" value="1"/>
</dbReference>
<evidence type="ECO:0000256" key="5">
    <source>
        <dbReference type="ARBA" id="ARBA00023242"/>
    </source>
</evidence>